<proteinExistence type="predicted"/>
<dbReference type="Proteomes" id="UP000000442">
    <property type="component" value="Chromosome"/>
</dbReference>
<dbReference type="HOGENOM" id="CLU_2896671_0_0_7"/>
<dbReference type="OrthoDB" id="9800913at2"/>
<dbReference type="STRING" id="177437.HRM2_24390"/>
<evidence type="ECO:0000313" key="2">
    <source>
        <dbReference type="Proteomes" id="UP000000442"/>
    </source>
</evidence>
<protein>
    <submittedName>
        <fullName evidence="1">Uncharacterized protein</fullName>
    </submittedName>
</protein>
<dbReference type="KEGG" id="dat:HRM2_24390"/>
<dbReference type="EMBL" id="CP001087">
    <property type="protein sequence ID" value="ACN15533.1"/>
    <property type="molecule type" value="Genomic_DNA"/>
</dbReference>
<name>C0QFW5_DESAH</name>
<evidence type="ECO:0000313" key="1">
    <source>
        <dbReference type="EMBL" id="ACN15533.1"/>
    </source>
</evidence>
<dbReference type="SUPFAM" id="SSF56935">
    <property type="entry name" value="Porins"/>
    <property type="match status" value="1"/>
</dbReference>
<dbReference type="AlphaFoldDB" id="C0QFW5"/>
<reference evidence="1" key="2">
    <citation type="journal article" date="2009" name="Environ. Microbiol.">
        <title>Genome sequence of Desulfobacterium autotrophicum HRM2, a marine sulfate reducer oxidizing organic carbon completely to carbon dioxide.</title>
        <authorList>
            <person name="Strittmatter A.W."/>
            <person name="Liesegang H."/>
            <person name="Rabus R."/>
            <person name="Decker I."/>
            <person name="Amann J."/>
            <person name="Andres S."/>
            <person name="Henne A."/>
            <person name="Fricke W.F."/>
            <person name="Martinez-Arias R."/>
            <person name="Bartels D."/>
            <person name="Goesmann A."/>
            <person name="Krause L."/>
            <person name="Puehler A."/>
            <person name="Klenk H.P."/>
            <person name="Richter M."/>
            <person name="Schuler M."/>
            <person name="Gloeckner F.O."/>
            <person name="Meyerdierks A."/>
            <person name="Gottschalk G."/>
            <person name="Amann R."/>
        </authorList>
    </citation>
    <scope>NUCLEOTIDE SEQUENCE [LARGE SCALE GENOMIC DNA]</scope>
    <source>
        <strain evidence="1">HRM2</strain>
    </source>
</reference>
<keyword evidence="2" id="KW-1185">Reference proteome</keyword>
<accession>C0QFW5</accession>
<dbReference type="eggNOG" id="COG4771">
    <property type="taxonomic scope" value="Bacteria"/>
</dbReference>
<organism evidence="1 2">
    <name type="scientific">Desulforapulum autotrophicum (strain ATCC 43914 / DSM 3382 / VKM B-1955 / HRM2)</name>
    <name type="common">Desulfobacterium autotrophicum</name>
    <dbReference type="NCBI Taxonomy" id="177437"/>
    <lineage>
        <taxon>Bacteria</taxon>
        <taxon>Pseudomonadati</taxon>
        <taxon>Thermodesulfobacteriota</taxon>
        <taxon>Desulfobacteria</taxon>
        <taxon>Desulfobacterales</taxon>
        <taxon>Desulfobacteraceae</taxon>
        <taxon>Desulforapulum</taxon>
    </lineage>
</organism>
<reference evidence="1" key="1">
    <citation type="submission" date="2008-05" db="EMBL/GenBank/DDBJ databases">
        <authorList>
            <person name="Strittmatter A."/>
            <person name="Liesegang H."/>
            <person name="Rabus R."/>
            <person name="Decker I."/>
            <person name="Amann J."/>
            <person name="Andres S."/>
            <person name="Henne A."/>
            <person name="Martinez-Arias R."/>
            <person name="Bartels D."/>
            <person name="Goesmann A."/>
            <person name="Krause L."/>
            <person name="Puehler A."/>
            <person name="Klenk H.-K."/>
            <person name="Richter M."/>
            <person name="Schueler M."/>
            <person name="Gloeckner F.O."/>
            <person name="Meyerdierks A."/>
            <person name="Widdel F."/>
            <person name="Gottschalk G."/>
            <person name="Amann R."/>
        </authorList>
    </citation>
    <scope>NUCLEOTIDE SEQUENCE</scope>
    <source>
        <strain evidence="1">HRM2</strain>
    </source>
</reference>
<sequence length="62" mass="6851">MRSGVTSIPEALPMVPGLHVGRIDSKKWTVSSQGVNNRFTKKLLVLIDGRYSLTTIQHFPDG</sequence>
<gene>
    <name evidence="1" type="ordered locus">HRM2_24390</name>
</gene>